<dbReference type="PRINTS" id="PR00723">
    <property type="entry name" value="SUBTILISIN"/>
</dbReference>
<dbReference type="InterPro" id="IPR036852">
    <property type="entry name" value="Peptidase_S8/S53_dom_sf"/>
</dbReference>
<dbReference type="Pfam" id="PF00082">
    <property type="entry name" value="Peptidase_S8"/>
    <property type="match status" value="1"/>
</dbReference>
<dbReference type="PROSITE" id="PS00136">
    <property type="entry name" value="SUBTILASE_ASP"/>
    <property type="match status" value="1"/>
</dbReference>
<dbReference type="InterPro" id="IPR050131">
    <property type="entry name" value="Peptidase_S8_subtilisin-like"/>
</dbReference>
<evidence type="ECO:0000256" key="2">
    <source>
        <dbReference type="ARBA" id="ARBA00022670"/>
    </source>
</evidence>
<feature type="active site" description="Charge relay system" evidence="5">
    <location>
        <position position="306"/>
    </location>
</feature>
<keyword evidence="4 5" id="KW-0720">Serine protease</keyword>
<evidence type="ECO:0000256" key="1">
    <source>
        <dbReference type="ARBA" id="ARBA00011073"/>
    </source>
</evidence>
<evidence type="ECO:0000256" key="3">
    <source>
        <dbReference type="ARBA" id="ARBA00022801"/>
    </source>
</evidence>
<dbReference type="PROSITE" id="PS51257">
    <property type="entry name" value="PROKAR_LIPOPROTEIN"/>
    <property type="match status" value="1"/>
</dbReference>
<organism evidence="8 9">
    <name type="scientific">Deinococcus aerophilus</name>
    <dbReference type="NCBI Taxonomy" id="522488"/>
    <lineage>
        <taxon>Bacteria</taxon>
        <taxon>Thermotogati</taxon>
        <taxon>Deinococcota</taxon>
        <taxon>Deinococci</taxon>
        <taxon>Deinococcales</taxon>
        <taxon>Deinococcaceae</taxon>
        <taxon>Deinococcus</taxon>
    </lineage>
</organism>
<dbReference type="SUPFAM" id="SSF52743">
    <property type="entry name" value="Subtilisin-like"/>
    <property type="match status" value="1"/>
</dbReference>
<comment type="similarity">
    <text evidence="1 5">Belongs to the peptidase S8 family.</text>
</comment>
<evidence type="ECO:0000259" key="7">
    <source>
        <dbReference type="Pfam" id="PF00082"/>
    </source>
</evidence>
<name>A0ABQ2GX63_9DEIO</name>
<feature type="domain" description="Peptidase S8/S53" evidence="7">
    <location>
        <begin position="100"/>
        <end position="330"/>
    </location>
</feature>
<dbReference type="RefSeq" id="WP_188904659.1">
    <property type="nucleotide sequence ID" value="NZ_BMOM01000021.1"/>
</dbReference>
<feature type="signal peptide" evidence="6">
    <location>
        <begin position="1"/>
        <end position="26"/>
    </location>
</feature>
<feature type="active site" description="Charge relay system" evidence="5">
    <location>
        <position position="155"/>
    </location>
</feature>
<dbReference type="InterPro" id="IPR015500">
    <property type="entry name" value="Peptidase_S8_subtilisin-rel"/>
</dbReference>
<feature type="active site" description="Charge relay system" evidence="5">
    <location>
        <position position="109"/>
    </location>
</feature>
<dbReference type="InterPro" id="IPR023827">
    <property type="entry name" value="Peptidase_S8_Asp-AS"/>
</dbReference>
<keyword evidence="3 5" id="KW-0378">Hydrolase</keyword>
<comment type="caution">
    <text evidence="8">The sequence shown here is derived from an EMBL/GenBank/DDBJ whole genome shotgun (WGS) entry which is preliminary data.</text>
</comment>
<feature type="chain" id="PRO_5045749888" description="Peptidase S8/S53 domain-containing protein" evidence="6">
    <location>
        <begin position="27"/>
        <end position="374"/>
    </location>
</feature>
<keyword evidence="2 5" id="KW-0645">Protease</keyword>
<dbReference type="InterPro" id="IPR000209">
    <property type="entry name" value="Peptidase_S8/S53_dom"/>
</dbReference>
<evidence type="ECO:0000256" key="5">
    <source>
        <dbReference type="PROSITE-ProRule" id="PRU01240"/>
    </source>
</evidence>
<dbReference type="Gene3D" id="3.40.50.200">
    <property type="entry name" value="Peptidase S8/S53 domain"/>
    <property type="match status" value="1"/>
</dbReference>
<accession>A0ABQ2GX63</accession>
<reference evidence="9" key="1">
    <citation type="journal article" date="2019" name="Int. J. Syst. Evol. Microbiol.">
        <title>The Global Catalogue of Microorganisms (GCM) 10K type strain sequencing project: providing services to taxonomists for standard genome sequencing and annotation.</title>
        <authorList>
            <consortium name="The Broad Institute Genomics Platform"/>
            <consortium name="The Broad Institute Genome Sequencing Center for Infectious Disease"/>
            <person name="Wu L."/>
            <person name="Ma J."/>
        </authorList>
    </citation>
    <scope>NUCLEOTIDE SEQUENCE [LARGE SCALE GENOMIC DNA]</scope>
    <source>
        <strain evidence="9">JCM 15443</strain>
    </source>
</reference>
<sequence length="374" mass="38920">MMPNFLRNLALLTTGLSLLSACGTTAGSDGTRLAPQATINFKIAESVGSRGAWIIGSRGAWIIGQQASTVAGLDNTFPENMGAWQQIRLPQAHAKTPSMGSGVLVAVIDTGIDLDHPAFEGKLIGSGAWRDWVDGDRIPDDEGNYNDPSLVGYGHGTNVASILTQVAPKVKILPLRVLSSNGTGTIADIVAAIDYAITQKVQIINMSVGTDVSTDVDLAVKRATAKGIYVVASSGNTGDRRVTAPARYATLSDTSAALSLSVGSVNRHDIRSEFSTYGPKLELLAPGEGMMGAAPEGMTEAWSGTSMTAPIASGVIALALGELPPGQRAKWINKVANQLALTADPVDAVNAPDLIGHLGKGRINAERFINSVLP</sequence>
<evidence type="ECO:0000313" key="9">
    <source>
        <dbReference type="Proteomes" id="UP000661918"/>
    </source>
</evidence>
<protein>
    <recommendedName>
        <fullName evidence="7">Peptidase S8/S53 domain-containing protein</fullName>
    </recommendedName>
</protein>
<proteinExistence type="inferred from homology"/>
<dbReference type="EMBL" id="BMOM01000021">
    <property type="protein sequence ID" value="GGM15200.1"/>
    <property type="molecule type" value="Genomic_DNA"/>
</dbReference>
<evidence type="ECO:0000256" key="4">
    <source>
        <dbReference type="ARBA" id="ARBA00022825"/>
    </source>
</evidence>
<evidence type="ECO:0000313" key="8">
    <source>
        <dbReference type="EMBL" id="GGM15200.1"/>
    </source>
</evidence>
<dbReference type="PROSITE" id="PS51892">
    <property type="entry name" value="SUBTILASE"/>
    <property type="match status" value="1"/>
</dbReference>
<dbReference type="Proteomes" id="UP000661918">
    <property type="component" value="Unassembled WGS sequence"/>
</dbReference>
<keyword evidence="6" id="KW-0732">Signal</keyword>
<gene>
    <name evidence="8" type="ORF">GCM10010841_24610</name>
</gene>
<dbReference type="PANTHER" id="PTHR43806">
    <property type="entry name" value="PEPTIDASE S8"/>
    <property type="match status" value="1"/>
</dbReference>
<evidence type="ECO:0000256" key="6">
    <source>
        <dbReference type="SAM" id="SignalP"/>
    </source>
</evidence>
<keyword evidence="9" id="KW-1185">Reference proteome</keyword>
<dbReference type="PANTHER" id="PTHR43806:SF11">
    <property type="entry name" value="CEREVISIN-RELATED"/>
    <property type="match status" value="1"/>
</dbReference>